<dbReference type="EMBL" id="ML119052">
    <property type="protein sequence ID" value="ROT41041.1"/>
    <property type="molecule type" value="Genomic_DNA"/>
</dbReference>
<gene>
    <name evidence="1" type="ORF">SODALDRAFT_110367</name>
</gene>
<evidence type="ECO:0000313" key="2">
    <source>
        <dbReference type="Proteomes" id="UP000272025"/>
    </source>
</evidence>
<organism evidence="1 2">
    <name type="scientific">Sodiomyces alkalinus (strain CBS 110278 / VKM F-3762 / F11)</name>
    <name type="common">Alkaliphilic filamentous fungus</name>
    <dbReference type="NCBI Taxonomy" id="1314773"/>
    <lineage>
        <taxon>Eukaryota</taxon>
        <taxon>Fungi</taxon>
        <taxon>Dikarya</taxon>
        <taxon>Ascomycota</taxon>
        <taxon>Pezizomycotina</taxon>
        <taxon>Sordariomycetes</taxon>
        <taxon>Hypocreomycetidae</taxon>
        <taxon>Glomerellales</taxon>
        <taxon>Plectosphaerellaceae</taxon>
        <taxon>Sodiomyces</taxon>
    </lineage>
</organism>
<evidence type="ECO:0000313" key="1">
    <source>
        <dbReference type="EMBL" id="ROT41041.1"/>
    </source>
</evidence>
<accession>A0A3N2Q2Q1</accession>
<dbReference type="AlphaFoldDB" id="A0A3N2Q2Q1"/>
<dbReference type="GeneID" id="39575023"/>
<protein>
    <submittedName>
        <fullName evidence="1">Uncharacterized protein</fullName>
    </submittedName>
</protein>
<reference evidence="1 2" key="1">
    <citation type="journal article" date="2018" name="Mol. Ecol.">
        <title>The obligate alkalophilic soda-lake fungus Sodiomyces alkalinus has shifted to a protein diet.</title>
        <authorList>
            <person name="Grum-Grzhimaylo A.A."/>
            <person name="Falkoski D.L."/>
            <person name="van den Heuvel J."/>
            <person name="Valero-Jimenez C.A."/>
            <person name="Min B."/>
            <person name="Choi I.G."/>
            <person name="Lipzen A."/>
            <person name="Daum C.G."/>
            <person name="Aanen D.K."/>
            <person name="Tsang A."/>
            <person name="Henrissat B."/>
            <person name="Bilanenko E.N."/>
            <person name="de Vries R.P."/>
            <person name="van Kan J.A.L."/>
            <person name="Grigoriev I.V."/>
            <person name="Debets A.J.M."/>
        </authorList>
    </citation>
    <scope>NUCLEOTIDE SEQUENCE [LARGE SCALE GENOMIC DNA]</scope>
    <source>
        <strain evidence="1 2">F11</strain>
    </source>
</reference>
<name>A0A3N2Q2Q1_SODAK</name>
<dbReference type="Proteomes" id="UP000272025">
    <property type="component" value="Unassembled WGS sequence"/>
</dbReference>
<dbReference type="RefSeq" id="XP_028468847.1">
    <property type="nucleotide sequence ID" value="XM_028606545.1"/>
</dbReference>
<sequence>MLVASSSTASSSLPLAVHAFGVRLLTKSPPSLRAVGISPKVTFLRPQVNYDERVYYRHLLHDDRTRQEKSDFVFRFAQDSTPRDGQARRFSSDLRRQTSTYVVRCKALMPSYQAAKNPEWISGHGRQGANSADFFFLSLPLISFGDYSGKSG</sequence>
<proteinExistence type="predicted"/>
<keyword evidence="2" id="KW-1185">Reference proteome</keyword>